<gene>
    <name evidence="3" type="ORF">HCN08_12295</name>
</gene>
<comment type="caution">
    <text evidence="3">The sequence shown here is derived from an EMBL/GenBank/DDBJ whole genome shotgun (WGS) entry which is preliminary data.</text>
</comment>
<dbReference type="Proteomes" id="UP000734511">
    <property type="component" value="Unassembled WGS sequence"/>
</dbReference>
<sequence length="558" mass="57316">MQTRATGGKDLVEGGPSEEGTTLLRGGFVYSPADPFATAMVVQGDTVAWVGGEAAAASFADGVDRTVELDGALVTPAFVDAHVHATSTGLALTGLDLTGCRSLRHALDRVAAHAATHPADRVLLGHGWDETAWPEGRAPSRAELDRAADGRPLYLSRTDVHSAAVTGALAALVPGLDALPGHAPQGPLTRDAHHAVREAAYAAVTPVQRDAAQRAALAHAAAQGIGALHECAGPRISSQDDLTALLALAARGGGPRVLGYWAEPVAGPQDLERLRDLRAAGAAGDLFVDGSLGSHTACLHAPYADAPATSGVAYLDGEVIARHLLLCTQAGVQAGFHAIGDAAVDSVLAGVRAAAQALGVERVRALRHRVEHAELLSDTAVAAFAEFGLVASVQPAFDAAWGGPDGMYAQRLGAERAAALNPYAALTRAGVPLALGSDSPVTPLDPWGTVRAAAFHRTPAHRVSARAAFTAHTRGGWRAAGRDDAGVLVPGAPADYAVWQVGDLLVQAPDERVANWSTDPRSGTPGLPDLTPGADLPVALRTVVAGRVVHRRQEQPNG</sequence>
<dbReference type="Gene3D" id="3.20.20.140">
    <property type="entry name" value="Metal-dependent hydrolases"/>
    <property type="match status" value="1"/>
</dbReference>
<accession>A0ABX0ZNL8</accession>
<evidence type="ECO:0000259" key="2">
    <source>
        <dbReference type="Pfam" id="PF07969"/>
    </source>
</evidence>
<dbReference type="Gene3D" id="2.30.40.10">
    <property type="entry name" value="Urease, subunit C, domain 1"/>
    <property type="match status" value="1"/>
</dbReference>
<dbReference type="PANTHER" id="PTHR22642:SF2">
    <property type="entry name" value="PROTEIN LONG AFTER FAR-RED 3"/>
    <property type="match status" value="1"/>
</dbReference>
<dbReference type="Gene3D" id="3.10.310.70">
    <property type="match status" value="1"/>
</dbReference>
<keyword evidence="4" id="KW-1185">Reference proteome</keyword>
<evidence type="ECO:0000313" key="3">
    <source>
        <dbReference type="EMBL" id="NJP44172.1"/>
    </source>
</evidence>
<protein>
    <submittedName>
        <fullName evidence="3">Amidohydrolase family protein</fullName>
    </submittedName>
</protein>
<evidence type="ECO:0000256" key="1">
    <source>
        <dbReference type="SAM" id="MobiDB-lite"/>
    </source>
</evidence>
<organism evidence="3 4">
    <name type="scientific">Actinacidiphila epipremni</name>
    <dbReference type="NCBI Taxonomy" id="2053013"/>
    <lineage>
        <taxon>Bacteria</taxon>
        <taxon>Bacillati</taxon>
        <taxon>Actinomycetota</taxon>
        <taxon>Actinomycetes</taxon>
        <taxon>Kitasatosporales</taxon>
        <taxon>Streptomycetaceae</taxon>
        <taxon>Actinacidiphila</taxon>
    </lineage>
</organism>
<dbReference type="EMBL" id="JAATEJ010000007">
    <property type="protein sequence ID" value="NJP44172.1"/>
    <property type="molecule type" value="Genomic_DNA"/>
</dbReference>
<proteinExistence type="predicted"/>
<dbReference type="SUPFAM" id="SSF51338">
    <property type="entry name" value="Composite domain of metallo-dependent hydrolases"/>
    <property type="match status" value="1"/>
</dbReference>
<dbReference type="RefSeq" id="WP_167983029.1">
    <property type="nucleotide sequence ID" value="NZ_JAATEJ010000007.1"/>
</dbReference>
<evidence type="ECO:0000313" key="4">
    <source>
        <dbReference type="Proteomes" id="UP000734511"/>
    </source>
</evidence>
<name>A0ABX0ZNL8_9ACTN</name>
<feature type="domain" description="Amidohydrolase 3" evidence="2">
    <location>
        <begin position="66"/>
        <end position="550"/>
    </location>
</feature>
<dbReference type="PANTHER" id="PTHR22642">
    <property type="entry name" value="IMIDAZOLONEPROPIONASE"/>
    <property type="match status" value="1"/>
</dbReference>
<dbReference type="InterPro" id="IPR013108">
    <property type="entry name" value="Amidohydro_3"/>
</dbReference>
<reference evidence="3 4" key="1">
    <citation type="submission" date="2020-03" db="EMBL/GenBank/DDBJ databases">
        <title>WGS of actinomycetes isolated from Thailand.</title>
        <authorList>
            <person name="Thawai C."/>
        </authorList>
    </citation>
    <scope>NUCLEOTIDE SEQUENCE [LARGE SCALE GENOMIC DNA]</scope>
    <source>
        <strain evidence="3 4">PRB2-1</strain>
    </source>
</reference>
<dbReference type="InterPro" id="IPR032466">
    <property type="entry name" value="Metal_Hydrolase"/>
</dbReference>
<dbReference type="InterPro" id="IPR011059">
    <property type="entry name" value="Metal-dep_hydrolase_composite"/>
</dbReference>
<feature type="region of interest" description="Disordered" evidence="1">
    <location>
        <begin position="514"/>
        <end position="534"/>
    </location>
</feature>
<dbReference type="Pfam" id="PF07969">
    <property type="entry name" value="Amidohydro_3"/>
    <property type="match status" value="1"/>
</dbReference>
<dbReference type="SUPFAM" id="SSF51556">
    <property type="entry name" value="Metallo-dependent hydrolases"/>
    <property type="match status" value="1"/>
</dbReference>